<dbReference type="AlphaFoldDB" id="A0AAD1XPA2"/>
<protein>
    <submittedName>
        <fullName evidence="2">Uncharacterized protein</fullName>
    </submittedName>
</protein>
<dbReference type="Proteomes" id="UP001295684">
    <property type="component" value="Unassembled WGS sequence"/>
</dbReference>
<accession>A0AAD1XPA2</accession>
<name>A0AAD1XPA2_EUPCR</name>
<comment type="caution">
    <text evidence="2">The sequence shown here is derived from an EMBL/GenBank/DDBJ whole genome shotgun (WGS) entry which is preliminary data.</text>
</comment>
<evidence type="ECO:0000256" key="1">
    <source>
        <dbReference type="SAM" id="MobiDB-lite"/>
    </source>
</evidence>
<organism evidence="2 3">
    <name type="scientific">Euplotes crassus</name>
    <dbReference type="NCBI Taxonomy" id="5936"/>
    <lineage>
        <taxon>Eukaryota</taxon>
        <taxon>Sar</taxon>
        <taxon>Alveolata</taxon>
        <taxon>Ciliophora</taxon>
        <taxon>Intramacronucleata</taxon>
        <taxon>Spirotrichea</taxon>
        <taxon>Hypotrichia</taxon>
        <taxon>Euplotida</taxon>
        <taxon>Euplotidae</taxon>
        <taxon>Moneuplotes</taxon>
    </lineage>
</organism>
<sequence>MNEAALEIRNAAKSESLILKSWMKNAEFEKLAMRLTTECNYTKVIDFLEKESTSRGKSMITNGISTKVTFYCNKKRASKPKASVAGDYGGMGSTGSRFSKSKSSIYKKSSATGYGKTNFELISTETQEKFHKTICMFQETD</sequence>
<gene>
    <name evidence="2" type="ORF">ECRASSUSDP1_LOCUS17638</name>
</gene>
<evidence type="ECO:0000313" key="2">
    <source>
        <dbReference type="EMBL" id="CAI2376269.1"/>
    </source>
</evidence>
<feature type="region of interest" description="Disordered" evidence="1">
    <location>
        <begin position="81"/>
        <end position="101"/>
    </location>
</feature>
<dbReference type="EMBL" id="CAMPGE010017816">
    <property type="protein sequence ID" value="CAI2376269.1"/>
    <property type="molecule type" value="Genomic_DNA"/>
</dbReference>
<reference evidence="2" key="1">
    <citation type="submission" date="2023-07" db="EMBL/GenBank/DDBJ databases">
        <authorList>
            <consortium name="AG Swart"/>
            <person name="Singh M."/>
            <person name="Singh A."/>
            <person name="Seah K."/>
            <person name="Emmerich C."/>
        </authorList>
    </citation>
    <scope>NUCLEOTIDE SEQUENCE</scope>
    <source>
        <strain evidence="2">DP1</strain>
    </source>
</reference>
<evidence type="ECO:0000313" key="3">
    <source>
        <dbReference type="Proteomes" id="UP001295684"/>
    </source>
</evidence>
<proteinExistence type="predicted"/>
<keyword evidence="3" id="KW-1185">Reference proteome</keyword>